<evidence type="ECO:0000256" key="3">
    <source>
        <dbReference type="ARBA" id="ARBA00022679"/>
    </source>
</evidence>
<keyword evidence="6" id="KW-0943">RNA-mediated gene silencing</keyword>
<evidence type="ECO:0000256" key="5">
    <source>
        <dbReference type="ARBA" id="ARBA00022884"/>
    </source>
</evidence>
<dbReference type="Pfam" id="PF26253">
    <property type="entry name" value="RdRP_head"/>
    <property type="match status" value="1"/>
</dbReference>
<evidence type="ECO:0000256" key="8">
    <source>
        <dbReference type="RuleBase" id="RU363098"/>
    </source>
</evidence>
<keyword evidence="4 8" id="KW-0548">Nucleotidyltransferase</keyword>
<keyword evidence="5 8" id="KW-0694">RNA-binding</keyword>
<keyword evidence="12" id="KW-1185">Reference proteome</keyword>
<evidence type="ECO:0000256" key="6">
    <source>
        <dbReference type="ARBA" id="ARBA00023158"/>
    </source>
</evidence>
<comment type="caution">
    <text evidence="11">The sequence shown here is derived from an EMBL/GenBank/DDBJ whole genome shotgun (WGS) entry which is preliminary data.</text>
</comment>
<protein>
    <recommendedName>
        <fullName evidence="8">RNA-dependent RNA polymerase</fullName>
        <ecNumber evidence="8">2.7.7.48</ecNumber>
    </recommendedName>
</protein>
<dbReference type="PANTHER" id="PTHR23079">
    <property type="entry name" value="RNA-DEPENDENT RNA POLYMERASE"/>
    <property type="match status" value="1"/>
</dbReference>
<dbReference type="InterPro" id="IPR057596">
    <property type="entry name" value="RDRP_core"/>
</dbReference>
<dbReference type="OrthoDB" id="6513042at2759"/>
<feature type="domain" description="RDRP C-terminal head" evidence="10">
    <location>
        <begin position="979"/>
        <end position="1114"/>
    </location>
</feature>
<dbReference type="GO" id="GO:0030422">
    <property type="term" value="P:siRNA processing"/>
    <property type="evidence" value="ECO:0007669"/>
    <property type="project" value="TreeGrafter"/>
</dbReference>
<keyword evidence="2 8" id="KW-0696">RNA-directed RNA polymerase</keyword>
<dbReference type="InterPro" id="IPR058752">
    <property type="entry name" value="RDRP_C_head"/>
</dbReference>
<organism evidence="11 12">
    <name type="scientific">Araneus ventricosus</name>
    <name type="common">Orbweaver spider</name>
    <name type="synonym">Epeira ventricosa</name>
    <dbReference type="NCBI Taxonomy" id="182803"/>
    <lineage>
        <taxon>Eukaryota</taxon>
        <taxon>Metazoa</taxon>
        <taxon>Ecdysozoa</taxon>
        <taxon>Arthropoda</taxon>
        <taxon>Chelicerata</taxon>
        <taxon>Arachnida</taxon>
        <taxon>Araneae</taxon>
        <taxon>Araneomorphae</taxon>
        <taxon>Entelegynae</taxon>
        <taxon>Araneoidea</taxon>
        <taxon>Araneidae</taxon>
        <taxon>Araneus</taxon>
    </lineage>
</organism>
<comment type="similarity">
    <text evidence="1 8">Belongs to the RdRP family.</text>
</comment>
<evidence type="ECO:0000313" key="12">
    <source>
        <dbReference type="Proteomes" id="UP000499080"/>
    </source>
</evidence>
<reference evidence="11 12" key="1">
    <citation type="journal article" date="2019" name="Sci. Rep.">
        <title>Orb-weaving spider Araneus ventricosus genome elucidates the spidroin gene catalogue.</title>
        <authorList>
            <person name="Kono N."/>
            <person name="Nakamura H."/>
            <person name="Ohtoshi R."/>
            <person name="Moran D.A.P."/>
            <person name="Shinohara A."/>
            <person name="Yoshida Y."/>
            <person name="Fujiwara M."/>
            <person name="Mori M."/>
            <person name="Tomita M."/>
            <person name="Arakawa K."/>
        </authorList>
    </citation>
    <scope>NUCLEOTIDE SEQUENCE [LARGE SCALE GENOMIC DNA]</scope>
</reference>
<name>A0A4Y2FCY5_ARAVE</name>
<evidence type="ECO:0000256" key="2">
    <source>
        <dbReference type="ARBA" id="ARBA00022484"/>
    </source>
</evidence>
<gene>
    <name evidence="11" type="primary">RDR1_4</name>
    <name evidence="11" type="ORF">AVEN_110207_1</name>
</gene>
<proteinExistence type="inferred from homology"/>
<comment type="catalytic activity">
    <reaction evidence="7 8">
        <text>RNA(n) + a ribonucleoside 5'-triphosphate = RNA(n+1) + diphosphate</text>
        <dbReference type="Rhea" id="RHEA:21248"/>
        <dbReference type="Rhea" id="RHEA-COMP:14527"/>
        <dbReference type="Rhea" id="RHEA-COMP:17342"/>
        <dbReference type="ChEBI" id="CHEBI:33019"/>
        <dbReference type="ChEBI" id="CHEBI:61557"/>
        <dbReference type="ChEBI" id="CHEBI:140395"/>
        <dbReference type="EC" id="2.7.7.48"/>
    </reaction>
</comment>
<dbReference type="EMBL" id="BGPR01000871">
    <property type="protein sequence ID" value="GBM38538.1"/>
    <property type="molecule type" value="Genomic_DNA"/>
</dbReference>
<dbReference type="Pfam" id="PF05183">
    <property type="entry name" value="RdRP"/>
    <property type="match status" value="1"/>
</dbReference>
<keyword evidence="3 8" id="KW-0808">Transferase</keyword>
<dbReference type="GO" id="GO:0031380">
    <property type="term" value="C:nuclear RNA-directed RNA polymerase complex"/>
    <property type="evidence" value="ECO:0007669"/>
    <property type="project" value="TreeGrafter"/>
</dbReference>
<accession>A0A4Y2FCY5</accession>
<evidence type="ECO:0000256" key="1">
    <source>
        <dbReference type="ARBA" id="ARBA00005762"/>
    </source>
</evidence>
<feature type="domain" description="RDRP core" evidence="9">
    <location>
        <begin position="399"/>
        <end position="957"/>
    </location>
</feature>
<dbReference type="Proteomes" id="UP000499080">
    <property type="component" value="Unassembled WGS sequence"/>
</dbReference>
<evidence type="ECO:0000313" key="11">
    <source>
        <dbReference type="EMBL" id="GBM38538.1"/>
    </source>
</evidence>
<sequence>MTETNFRIVYIPAEKCLSDEEVKRHVQPYINTLKCYIESCGLKDASISFLNVKKSEDDKDYPEIEEIVFQVQAKLSKNAPNYQEFCKSWKDQFWPLSPPVLVFYENSSFINTRRSCDVDIEYTELAFGTMPYNGEFHEYASIPFADYVSFYHDTRNVAIKCWDLELKFTYNNIRHIFVNIGSSPCEVFFNLCNPPLVFRPETKRNRYVGAYNIYHRTARVKKNIYILLGLTSNGCKDEEIDIDTFGRSNVLRITFRNASEAEEIIGRIHFRCSEKPIHYISVSSVQKPKPINFDVNLPHFGCTYLLNAMFRRNFTLAAQASNVNTCVHEIRRICEENGDCLEKSLTLVLAAIDSGKLVNYWHAIERQYRYYLTNLDEINFGHYVVPEKCRMIRRITLSPTRQMLWAPEIMFSNRVLRNFDSEYALRVSFRDDNNTRLSFFAAYSDEDVFDLSIRHPMLQGIQIGDRHYEFLAWSNSQIRYHGIWMYARDSNGNTVKDIRAWMGDFSHIHSVPKCMARMGQCFSQTEDAVSVPLDTRYIRTERDIEGGFDITNGKSYCFSDGVGKISSSLAKKVHDALGHDKLCSAFQIRYGGYKGMLVIDPTLKDADIVFRESMKKFDSPNNTRLEIAKTSAPISLQLNRPFITILNDMGVRHRTFLKLQEEMLRTLTDMLFDEKKAASFLISKIPNNIFDYKDLYASGIYLTTEPFFRSLLLALHRLHIEKIKSKANISIDPSQGRNMLGVMDETGQLNENEVFVQYTKDISYGETTRDTIILKRVVLVTKNPCLLPGDVRKFKAVDIPELHHIVDCIVFPQKGSRPHPNEMAGSDLDGDEYAVLWNDDLIFHRQNEPPGHFPSAQQVSNYNMTVTDMVDFLVKYIKNDQVGAIANAHLAHADNVSIFSDKCITIAKKFSYAVDFAKTGVSRHLEPEEKPERFPDFMERSYKETYRSEKALGKMFRVAHDYVSENQDASITYLDIKADPDLEYPGWEKYKENAIKSRNKYNTLLKTILRNYGIQHEAEVFSGAFTNLHCRFQERKDREEIEMVVVRCIKRLSKSMNEEFLEEFKDSTYANKIDVRILQKASAWYLVTYNDSNAIFLSFPWTVSRFLAIIKIKKTDVLALNFSPIVDKMDEQIKVCEQKKLFSFDISSFFWKRFKFICKPDIVRLAFRVLVFWAEDEEILHRPDRQGLMPFNTFLKLFLHVAESAKYVIYYKDSATSNASTFSAAALCLEFFRFCLKLRFYNQHEVKEIMPFNVCKYSRLSKRAVITYHRFALLGKFRILYFDAIVEERGIQMKPVHIDSKIFPRIPIDPDSIRRAEEALMKHSKVEFVSLREIKQTKKVVVSATGTEQSLKALKSLLRKKHVWLSELLTTGNLPPEIITI</sequence>
<dbReference type="EC" id="2.7.7.48" evidence="8"/>
<dbReference type="GO" id="GO:0003968">
    <property type="term" value="F:RNA-directed RNA polymerase activity"/>
    <property type="evidence" value="ECO:0007669"/>
    <property type="project" value="UniProtKB-KW"/>
</dbReference>
<evidence type="ECO:0000259" key="10">
    <source>
        <dbReference type="Pfam" id="PF26253"/>
    </source>
</evidence>
<evidence type="ECO:0000256" key="4">
    <source>
        <dbReference type="ARBA" id="ARBA00022695"/>
    </source>
</evidence>
<evidence type="ECO:0000259" key="9">
    <source>
        <dbReference type="Pfam" id="PF05183"/>
    </source>
</evidence>
<dbReference type="PANTHER" id="PTHR23079:SF55">
    <property type="entry name" value="RNA-DIRECTED RNA POLYMERASE"/>
    <property type="match status" value="1"/>
</dbReference>
<evidence type="ECO:0000256" key="7">
    <source>
        <dbReference type="ARBA" id="ARBA00048744"/>
    </source>
</evidence>
<dbReference type="InterPro" id="IPR007855">
    <property type="entry name" value="RDRP"/>
</dbReference>
<dbReference type="GO" id="GO:0003723">
    <property type="term" value="F:RNA binding"/>
    <property type="evidence" value="ECO:0007669"/>
    <property type="project" value="UniProtKB-KW"/>
</dbReference>